<feature type="domain" description="XRN2-binding (XTBD)" evidence="4">
    <location>
        <begin position="11"/>
        <end position="95"/>
    </location>
</feature>
<dbReference type="Gene3D" id="3.30.1370.50">
    <property type="entry name" value="R3H-like domain"/>
    <property type="match status" value="1"/>
</dbReference>
<feature type="domain" description="G-patch" evidence="2">
    <location>
        <begin position="254"/>
        <end position="299"/>
    </location>
</feature>
<evidence type="ECO:0000259" key="3">
    <source>
        <dbReference type="PROSITE" id="PS51061"/>
    </source>
</evidence>
<dbReference type="InterPro" id="IPR036867">
    <property type="entry name" value="R3H_dom_sf"/>
</dbReference>
<proteinExistence type="predicted"/>
<dbReference type="Pfam" id="PF01424">
    <property type="entry name" value="R3H"/>
    <property type="match status" value="1"/>
</dbReference>
<protein>
    <recommendedName>
        <fullName evidence="7">NF-kappa-B-repressing factor</fullName>
    </recommendedName>
</protein>
<dbReference type="PANTHER" id="PTHR48430">
    <property type="entry name" value="PARTNER OF XRN-2 PROTEIN 1"/>
    <property type="match status" value="1"/>
</dbReference>
<dbReference type="EMBL" id="JAHYIQ010000017">
    <property type="protein sequence ID" value="KAK1124862.1"/>
    <property type="molecule type" value="Genomic_DNA"/>
</dbReference>
<dbReference type="SUPFAM" id="SSF82708">
    <property type="entry name" value="R3H domain"/>
    <property type="match status" value="1"/>
</dbReference>
<feature type="compositionally biased region" description="Polar residues" evidence="1">
    <location>
        <begin position="108"/>
        <end position="124"/>
    </location>
</feature>
<keyword evidence="6" id="KW-1185">Reference proteome</keyword>
<dbReference type="InterPro" id="IPR000467">
    <property type="entry name" value="G_patch_dom"/>
</dbReference>
<name>A0AA40FU20_9HYME</name>
<dbReference type="InterPro" id="IPR021859">
    <property type="entry name" value="XTBD"/>
</dbReference>
<feature type="domain" description="R3H" evidence="3">
    <location>
        <begin position="304"/>
        <end position="368"/>
    </location>
</feature>
<evidence type="ECO:0000256" key="1">
    <source>
        <dbReference type="SAM" id="MobiDB-lite"/>
    </source>
</evidence>
<comment type="caution">
    <text evidence="5">The sequence shown here is derived from an EMBL/GenBank/DDBJ whole genome shotgun (WGS) entry which is preliminary data.</text>
</comment>
<dbReference type="PANTHER" id="PTHR48430:SF1">
    <property type="entry name" value="PARTNER OF XRN-2 PROTEIN 1"/>
    <property type="match status" value="1"/>
</dbReference>
<dbReference type="SMART" id="SM00443">
    <property type="entry name" value="G_patch"/>
    <property type="match status" value="1"/>
</dbReference>
<dbReference type="PROSITE" id="PS51827">
    <property type="entry name" value="XTBD"/>
    <property type="match status" value="1"/>
</dbReference>
<dbReference type="AlphaFoldDB" id="A0AA40FU20"/>
<evidence type="ECO:0000313" key="6">
    <source>
        <dbReference type="Proteomes" id="UP001177670"/>
    </source>
</evidence>
<evidence type="ECO:0000259" key="4">
    <source>
        <dbReference type="PROSITE" id="PS51827"/>
    </source>
</evidence>
<sequence>MKMSGEDDWDVEQHKIEHECDEHWELRRKFLLAHKDKFPEDELVCLAQVFTNVELLGCRYPKETMQLIAELAEDIVGEYREKQKSKLKRTFVKASDAASSKVKGGIAPTSTNKTETSTQSLSTRSAHKSEFNKVPFKRKKFNKHPFRDIVIIERPRDIPQSTLFNAVNMSGGNLDWKFDKIGNSYKCSIFINSKLLATARSSDQKSAKRDASIIGLQELRKYYYTIKIKSNVRHANVTTATIANRKSKEDTISDDNIGKKIMKLMGWTGGALGKSQQGIVEPIVVNEQISKEGLGLKRNLLSTDDLKHRCKDIMGKFLSGDMKNDLIFSVDFTNDERTVIHQVARQLGLKSHSYGPKCQRTLVVSRKIDPLDLVEELKSLGGDTNKYQLLEPTGL</sequence>
<evidence type="ECO:0008006" key="7">
    <source>
        <dbReference type="Google" id="ProtNLM"/>
    </source>
</evidence>
<dbReference type="InterPro" id="IPR001374">
    <property type="entry name" value="R3H_dom"/>
</dbReference>
<dbReference type="Pfam" id="PF01585">
    <property type="entry name" value="G-patch"/>
    <property type="match status" value="1"/>
</dbReference>
<evidence type="ECO:0000313" key="5">
    <source>
        <dbReference type="EMBL" id="KAK1124862.1"/>
    </source>
</evidence>
<reference evidence="5" key="1">
    <citation type="submission" date="2021-10" db="EMBL/GenBank/DDBJ databases">
        <title>Melipona bicolor Genome sequencing and assembly.</title>
        <authorList>
            <person name="Araujo N.S."/>
            <person name="Arias M.C."/>
        </authorList>
    </citation>
    <scope>NUCLEOTIDE SEQUENCE</scope>
    <source>
        <strain evidence="5">USP_2M_L1-L4_2017</strain>
        <tissue evidence="5">Whole body</tissue>
    </source>
</reference>
<dbReference type="PROSITE" id="PS51061">
    <property type="entry name" value="R3H"/>
    <property type="match status" value="1"/>
</dbReference>
<dbReference type="Proteomes" id="UP001177670">
    <property type="component" value="Unassembled WGS sequence"/>
</dbReference>
<dbReference type="GO" id="GO:0003676">
    <property type="term" value="F:nucleic acid binding"/>
    <property type="evidence" value="ECO:0007669"/>
    <property type="project" value="UniProtKB-UniRule"/>
</dbReference>
<gene>
    <name evidence="5" type="ORF">K0M31_006215</name>
</gene>
<accession>A0AA40FU20</accession>
<dbReference type="PROSITE" id="PS50174">
    <property type="entry name" value="G_PATCH"/>
    <property type="match status" value="1"/>
</dbReference>
<dbReference type="Pfam" id="PF11952">
    <property type="entry name" value="XTBD"/>
    <property type="match status" value="1"/>
</dbReference>
<feature type="region of interest" description="Disordered" evidence="1">
    <location>
        <begin position="102"/>
        <end position="124"/>
    </location>
</feature>
<evidence type="ECO:0000259" key="2">
    <source>
        <dbReference type="PROSITE" id="PS50174"/>
    </source>
</evidence>
<organism evidence="5 6">
    <name type="scientific">Melipona bicolor</name>
    <dbReference type="NCBI Taxonomy" id="60889"/>
    <lineage>
        <taxon>Eukaryota</taxon>
        <taxon>Metazoa</taxon>
        <taxon>Ecdysozoa</taxon>
        <taxon>Arthropoda</taxon>
        <taxon>Hexapoda</taxon>
        <taxon>Insecta</taxon>
        <taxon>Pterygota</taxon>
        <taxon>Neoptera</taxon>
        <taxon>Endopterygota</taxon>
        <taxon>Hymenoptera</taxon>
        <taxon>Apocrita</taxon>
        <taxon>Aculeata</taxon>
        <taxon>Apoidea</taxon>
        <taxon>Anthophila</taxon>
        <taxon>Apidae</taxon>
        <taxon>Melipona</taxon>
    </lineage>
</organism>